<evidence type="ECO:0000313" key="2">
    <source>
        <dbReference type="Proteomes" id="UP000598174"/>
    </source>
</evidence>
<dbReference type="RefSeq" id="WP_203820574.1">
    <property type="nucleotide sequence ID" value="NZ_BAAABP010000015.1"/>
</dbReference>
<comment type="caution">
    <text evidence="1">The sequence shown here is derived from an EMBL/GenBank/DDBJ whole genome shotgun (WGS) entry which is preliminary data.</text>
</comment>
<sequence>MILDQHSVVRLRGCFGTCVRAGQRQWRHLLAVAPERYLAAEAEEEKLRAQLGDVAILKERRAGVSRPLPLRELRRRVQHVDAAA</sequence>
<evidence type="ECO:0000313" key="1">
    <source>
        <dbReference type="EMBL" id="GIE14155.1"/>
    </source>
</evidence>
<dbReference type="Proteomes" id="UP000598174">
    <property type="component" value="Unassembled WGS sequence"/>
</dbReference>
<keyword evidence="2" id="KW-1185">Reference proteome</keyword>
<dbReference type="AlphaFoldDB" id="A0A919J452"/>
<protein>
    <submittedName>
        <fullName evidence="1">Uncharacterized protein</fullName>
    </submittedName>
</protein>
<accession>A0A919J452</accession>
<name>A0A919J452_9ACTN</name>
<reference evidence="1" key="1">
    <citation type="submission" date="2021-01" db="EMBL/GenBank/DDBJ databases">
        <title>Whole genome shotgun sequence of Actinoplanes ferrugineus NBRC 15555.</title>
        <authorList>
            <person name="Komaki H."/>
            <person name="Tamura T."/>
        </authorList>
    </citation>
    <scope>NUCLEOTIDE SEQUENCE</scope>
    <source>
        <strain evidence="1">NBRC 15555</strain>
    </source>
</reference>
<proteinExistence type="predicted"/>
<dbReference type="EMBL" id="BOMM01000052">
    <property type="protein sequence ID" value="GIE14155.1"/>
    <property type="molecule type" value="Genomic_DNA"/>
</dbReference>
<gene>
    <name evidence="1" type="ORF">Afe05nite_59950</name>
</gene>
<organism evidence="1 2">
    <name type="scientific">Paractinoplanes ferrugineus</name>
    <dbReference type="NCBI Taxonomy" id="113564"/>
    <lineage>
        <taxon>Bacteria</taxon>
        <taxon>Bacillati</taxon>
        <taxon>Actinomycetota</taxon>
        <taxon>Actinomycetes</taxon>
        <taxon>Micromonosporales</taxon>
        <taxon>Micromonosporaceae</taxon>
        <taxon>Paractinoplanes</taxon>
    </lineage>
</organism>